<sequence length="249" mass="28587">MTASALYVGTVQHRRTAPALNQFRYRVFMVYLDLDEMPRLFDRLPGWSARRPALVRFRREDYFDGATTPLAEAVRDLVCDRIGRRPTGPVRLLTNPRIAGYVFNPISLYCILKSESEELDVLVLEVTNTPWGERCWYVLEGPQLDGARFPKEMHVSPFVEMGIDYRLSFDRPGDSLNLRLEVLEGDELVLDTSLTLARSPLNARTAVGQLLRHPLMTFRVTAAIHWQALKLWIKRVPFVPHPAKPEADR</sequence>
<dbReference type="PANTHER" id="PTHR33973:SF4">
    <property type="entry name" value="OS07G0153300 PROTEIN"/>
    <property type="match status" value="1"/>
</dbReference>
<reference evidence="1" key="1">
    <citation type="submission" date="2020-05" db="EMBL/GenBank/DDBJ databases">
        <authorList>
            <person name="Chiriac C."/>
            <person name="Salcher M."/>
            <person name="Ghai R."/>
            <person name="Kavagutti S V."/>
        </authorList>
    </citation>
    <scope>NUCLEOTIDE SEQUENCE</scope>
</reference>
<dbReference type="InterPro" id="IPR010775">
    <property type="entry name" value="DUF1365"/>
</dbReference>
<protein>
    <submittedName>
        <fullName evidence="1">Unannotated protein</fullName>
    </submittedName>
</protein>
<dbReference type="Pfam" id="PF07103">
    <property type="entry name" value="DUF1365"/>
    <property type="match status" value="1"/>
</dbReference>
<evidence type="ECO:0000313" key="1">
    <source>
        <dbReference type="EMBL" id="CAB4341995.1"/>
    </source>
</evidence>
<dbReference type="AlphaFoldDB" id="A0A6J5ZHC3"/>
<organism evidence="1">
    <name type="scientific">freshwater metagenome</name>
    <dbReference type="NCBI Taxonomy" id="449393"/>
    <lineage>
        <taxon>unclassified sequences</taxon>
        <taxon>metagenomes</taxon>
        <taxon>ecological metagenomes</taxon>
    </lineage>
</organism>
<gene>
    <name evidence="1" type="ORF">UFOPK3547_00660</name>
</gene>
<name>A0A6J5ZHC3_9ZZZZ</name>
<dbReference type="PANTHER" id="PTHR33973">
    <property type="entry name" value="OS07G0153300 PROTEIN"/>
    <property type="match status" value="1"/>
</dbReference>
<proteinExistence type="predicted"/>
<dbReference type="EMBL" id="CAESAN010000043">
    <property type="protein sequence ID" value="CAB4341995.1"/>
    <property type="molecule type" value="Genomic_DNA"/>
</dbReference>
<accession>A0A6J5ZHC3</accession>